<keyword evidence="2" id="KW-0378">Hydrolase</keyword>
<comment type="cofactor">
    <cofactor evidence="1">
        <name>Mg(2+)</name>
        <dbReference type="ChEBI" id="CHEBI:18420"/>
    </cofactor>
</comment>
<proteinExistence type="predicted"/>
<comment type="caution">
    <text evidence="6">The sequence shown here is derived from an EMBL/GenBank/DDBJ whole genome shotgun (WGS) entry which is preliminary data.</text>
</comment>
<evidence type="ECO:0000259" key="5">
    <source>
        <dbReference type="PROSITE" id="PS51462"/>
    </source>
</evidence>
<dbReference type="CDD" id="cd18876">
    <property type="entry name" value="NUDIX_Hydrolase"/>
    <property type="match status" value="1"/>
</dbReference>
<evidence type="ECO:0000256" key="3">
    <source>
        <dbReference type="ARBA" id="ARBA00022842"/>
    </source>
</evidence>
<dbReference type="Proteomes" id="UP000640052">
    <property type="component" value="Unassembled WGS sequence"/>
</dbReference>
<protein>
    <recommendedName>
        <fullName evidence="5">Nudix hydrolase domain-containing protein</fullName>
    </recommendedName>
</protein>
<dbReference type="PANTHER" id="PTHR43046">
    <property type="entry name" value="GDP-MANNOSE MANNOSYL HYDROLASE"/>
    <property type="match status" value="1"/>
</dbReference>
<dbReference type="EMBL" id="BOOA01000032">
    <property type="protein sequence ID" value="GIH25783.1"/>
    <property type="molecule type" value="Genomic_DNA"/>
</dbReference>
<organism evidence="6 7">
    <name type="scientific">Acrocarpospora phusangensis</name>
    <dbReference type="NCBI Taxonomy" id="1070424"/>
    <lineage>
        <taxon>Bacteria</taxon>
        <taxon>Bacillati</taxon>
        <taxon>Actinomycetota</taxon>
        <taxon>Actinomycetes</taxon>
        <taxon>Streptosporangiales</taxon>
        <taxon>Streptosporangiaceae</taxon>
        <taxon>Acrocarpospora</taxon>
    </lineage>
</organism>
<sequence length="176" mass="18911">MGTDQENTLPAWYAALPATIAAAGVLFFDESGRVMLVHTSYKDDWDIPGGMIEVDRGETALQAARREVGEELGLNAELGPLLSIDQRPAAPDRRPLIAFIFDGGTLGPEELGRIRFLDNEITETRFCTADQVAELAPSPLARRIAASVAAKETAAPVPILLSHGYLPQPFASDLAL</sequence>
<evidence type="ECO:0000256" key="4">
    <source>
        <dbReference type="SAM" id="Phobius"/>
    </source>
</evidence>
<evidence type="ECO:0000313" key="7">
    <source>
        <dbReference type="Proteomes" id="UP000640052"/>
    </source>
</evidence>
<dbReference type="RefSeq" id="WP_239161830.1">
    <property type="nucleotide sequence ID" value="NZ_BOOA01000032.1"/>
</dbReference>
<dbReference type="InterPro" id="IPR000086">
    <property type="entry name" value="NUDIX_hydrolase_dom"/>
</dbReference>
<dbReference type="AlphaFoldDB" id="A0A919QE49"/>
<name>A0A919QE49_9ACTN</name>
<dbReference type="GO" id="GO:0016787">
    <property type="term" value="F:hydrolase activity"/>
    <property type="evidence" value="ECO:0007669"/>
    <property type="project" value="UniProtKB-KW"/>
</dbReference>
<feature type="domain" description="Nudix hydrolase" evidence="5">
    <location>
        <begin position="18"/>
        <end position="150"/>
    </location>
</feature>
<dbReference type="PANTHER" id="PTHR43046:SF12">
    <property type="entry name" value="GDP-MANNOSE MANNOSYL HYDROLASE"/>
    <property type="match status" value="1"/>
</dbReference>
<dbReference type="Pfam" id="PF00293">
    <property type="entry name" value="NUDIX"/>
    <property type="match status" value="1"/>
</dbReference>
<gene>
    <name evidence="6" type="ORF">Aph01nite_40930</name>
</gene>
<feature type="transmembrane region" description="Helical" evidence="4">
    <location>
        <begin position="12"/>
        <end position="28"/>
    </location>
</feature>
<keyword evidence="4" id="KW-0472">Membrane</keyword>
<keyword evidence="4" id="KW-0812">Transmembrane</keyword>
<dbReference type="SUPFAM" id="SSF55811">
    <property type="entry name" value="Nudix"/>
    <property type="match status" value="1"/>
</dbReference>
<keyword evidence="4" id="KW-1133">Transmembrane helix</keyword>
<evidence type="ECO:0000256" key="1">
    <source>
        <dbReference type="ARBA" id="ARBA00001946"/>
    </source>
</evidence>
<evidence type="ECO:0000313" key="6">
    <source>
        <dbReference type="EMBL" id="GIH25783.1"/>
    </source>
</evidence>
<accession>A0A919QE49</accession>
<keyword evidence="7" id="KW-1185">Reference proteome</keyword>
<keyword evidence="3" id="KW-0460">Magnesium</keyword>
<dbReference type="PROSITE" id="PS51462">
    <property type="entry name" value="NUDIX"/>
    <property type="match status" value="1"/>
</dbReference>
<evidence type="ECO:0000256" key="2">
    <source>
        <dbReference type="ARBA" id="ARBA00022801"/>
    </source>
</evidence>
<dbReference type="Gene3D" id="3.90.79.10">
    <property type="entry name" value="Nucleoside Triphosphate Pyrophosphohydrolase"/>
    <property type="match status" value="1"/>
</dbReference>
<reference evidence="6" key="1">
    <citation type="submission" date="2021-01" db="EMBL/GenBank/DDBJ databases">
        <title>Whole genome shotgun sequence of Acrocarpospora phusangensis NBRC 108782.</title>
        <authorList>
            <person name="Komaki H."/>
            <person name="Tamura T."/>
        </authorList>
    </citation>
    <scope>NUCLEOTIDE SEQUENCE</scope>
    <source>
        <strain evidence="6">NBRC 108782</strain>
    </source>
</reference>
<dbReference type="InterPro" id="IPR015797">
    <property type="entry name" value="NUDIX_hydrolase-like_dom_sf"/>
</dbReference>